<proteinExistence type="predicted"/>
<dbReference type="Proteomes" id="UP000632774">
    <property type="component" value="Unassembled WGS sequence"/>
</dbReference>
<evidence type="ECO:0000313" key="2">
    <source>
        <dbReference type="EMBL" id="MBE9667435.1"/>
    </source>
</evidence>
<dbReference type="RefSeq" id="WP_194106899.1">
    <property type="nucleotide sequence ID" value="NZ_JADFFM010000002.1"/>
</dbReference>
<gene>
    <name evidence="2" type="ORF">IRJ18_13770</name>
</gene>
<sequence length="305" mass="32474">MQGIYTKQVSLTYYRVVLITMVAVSLLLARTIITKGNHAGNSPETSYKSAPAAQAPQICHISADTTITQCGSSVTLHTDADIPNYTWSNGSTSSAITVTESGQYYWQFIDMSRNTVTNGDFTSGNTGFTSAYTYISPTGSTGAYGALSAEGYYTVTTSPKITHTNFSDFPDHTTGTGKMMVLNGSPTANAKVWGQSITVEPNTSYIFSIWAASAHPSNPAKLTFSINGSQLGVIQLTTTTGAWQNFTVQWTSGSSTTAAIGIVNQNTIASGNDFALDDIVFAPVCRKIFNVTLTPNPDKPSITNN</sequence>
<evidence type="ECO:0008006" key="4">
    <source>
        <dbReference type="Google" id="ProtNLM"/>
    </source>
</evidence>
<evidence type="ECO:0000256" key="1">
    <source>
        <dbReference type="SAM" id="Phobius"/>
    </source>
</evidence>
<dbReference type="Gene3D" id="2.60.120.260">
    <property type="entry name" value="Galactose-binding domain-like"/>
    <property type="match status" value="1"/>
</dbReference>
<reference evidence="2 3" key="1">
    <citation type="submission" date="2020-10" db="EMBL/GenBank/DDBJ databases">
        <title>Mucilaginibacter mali sp. nov., isolated from rhizosphere soil of apple orchard.</title>
        <authorList>
            <person name="Lee J.-S."/>
            <person name="Kim H.S."/>
            <person name="Kim J.-S."/>
        </authorList>
    </citation>
    <scope>NUCLEOTIDE SEQUENCE [LARGE SCALE GENOMIC DNA]</scope>
    <source>
        <strain evidence="2 3">KCTC 23157</strain>
    </source>
</reference>
<feature type="transmembrane region" description="Helical" evidence="1">
    <location>
        <begin position="12"/>
        <end position="33"/>
    </location>
</feature>
<keyword evidence="1" id="KW-0812">Transmembrane</keyword>
<accession>A0ABR9XKA8</accession>
<comment type="caution">
    <text evidence="2">The sequence shown here is derived from an EMBL/GenBank/DDBJ whole genome shotgun (WGS) entry which is preliminary data.</text>
</comment>
<protein>
    <recommendedName>
        <fullName evidence="4">CBM-cenC domain-containing protein</fullName>
    </recommendedName>
</protein>
<keyword evidence="3" id="KW-1185">Reference proteome</keyword>
<keyword evidence="1" id="KW-0472">Membrane</keyword>
<dbReference type="EMBL" id="JADFFM010000002">
    <property type="protein sequence ID" value="MBE9667435.1"/>
    <property type="molecule type" value="Genomic_DNA"/>
</dbReference>
<name>A0ABR9XKA8_9SPHI</name>
<organism evidence="2 3">
    <name type="scientific">Mucilaginibacter boryungensis</name>
    <dbReference type="NCBI Taxonomy" id="768480"/>
    <lineage>
        <taxon>Bacteria</taxon>
        <taxon>Pseudomonadati</taxon>
        <taxon>Bacteroidota</taxon>
        <taxon>Sphingobacteriia</taxon>
        <taxon>Sphingobacteriales</taxon>
        <taxon>Sphingobacteriaceae</taxon>
        <taxon>Mucilaginibacter</taxon>
    </lineage>
</organism>
<dbReference type="InterPro" id="IPR008979">
    <property type="entry name" value="Galactose-bd-like_sf"/>
</dbReference>
<evidence type="ECO:0000313" key="3">
    <source>
        <dbReference type="Proteomes" id="UP000632774"/>
    </source>
</evidence>
<dbReference type="SUPFAM" id="SSF49785">
    <property type="entry name" value="Galactose-binding domain-like"/>
    <property type="match status" value="1"/>
</dbReference>
<keyword evidence="1" id="KW-1133">Transmembrane helix</keyword>